<reference evidence="2" key="1">
    <citation type="submission" date="2021-01" db="EMBL/GenBank/DDBJ databases">
        <title>Marivirga sp. nov., isolated from intertidal surface sediments.</title>
        <authorList>
            <person name="Zhang M."/>
        </authorList>
    </citation>
    <scope>NUCLEOTIDE SEQUENCE</scope>
    <source>
        <strain evidence="2">SM1354</strain>
    </source>
</reference>
<name>A0A937A9V9_9BACT</name>
<keyword evidence="2" id="KW-0645">Protease</keyword>
<sequence>MKNKKLVYTAAFIMAAVAFFEFTPKKTQLFDTNLRITIQDDLGNTEEGALVTLFANNDDYRSSSNPVAGPLKTDKKGRVTFKDLEAKAYYVYAEKGDMNNNMLGVKTDTLEGGKLNKIAIVIQ</sequence>
<gene>
    <name evidence="2" type="ORF">JKP34_06940</name>
</gene>
<protein>
    <submittedName>
        <fullName evidence="2">Carboxypeptidase regulatory-like domain-containing protein</fullName>
    </submittedName>
</protein>
<dbReference type="InterPro" id="IPR013783">
    <property type="entry name" value="Ig-like_fold"/>
</dbReference>
<keyword evidence="2" id="KW-0378">Hydrolase</keyword>
<dbReference type="RefSeq" id="WP_201919061.1">
    <property type="nucleotide sequence ID" value="NZ_JAERQG010000001.1"/>
</dbReference>
<dbReference type="EMBL" id="JAERQG010000001">
    <property type="protein sequence ID" value="MBL0764981.1"/>
    <property type="molecule type" value="Genomic_DNA"/>
</dbReference>
<evidence type="ECO:0000313" key="3">
    <source>
        <dbReference type="Proteomes" id="UP000642920"/>
    </source>
</evidence>
<feature type="chain" id="PRO_5036817209" evidence="1">
    <location>
        <begin position="21"/>
        <end position="123"/>
    </location>
</feature>
<proteinExistence type="predicted"/>
<dbReference type="AlphaFoldDB" id="A0A937A9V9"/>
<evidence type="ECO:0000256" key="1">
    <source>
        <dbReference type="SAM" id="SignalP"/>
    </source>
</evidence>
<keyword evidence="2" id="KW-0121">Carboxypeptidase</keyword>
<evidence type="ECO:0000313" key="2">
    <source>
        <dbReference type="EMBL" id="MBL0764981.1"/>
    </source>
</evidence>
<keyword evidence="3" id="KW-1185">Reference proteome</keyword>
<comment type="caution">
    <text evidence="2">The sequence shown here is derived from an EMBL/GenBank/DDBJ whole genome shotgun (WGS) entry which is preliminary data.</text>
</comment>
<feature type="signal peptide" evidence="1">
    <location>
        <begin position="1"/>
        <end position="20"/>
    </location>
</feature>
<dbReference type="Gene3D" id="2.60.40.10">
    <property type="entry name" value="Immunoglobulins"/>
    <property type="match status" value="1"/>
</dbReference>
<organism evidence="2 3">
    <name type="scientific">Marivirga atlantica</name>
    <dbReference type="NCBI Taxonomy" id="1548457"/>
    <lineage>
        <taxon>Bacteria</taxon>
        <taxon>Pseudomonadati</taxon>
        <taxon>Bacteroidota</taxon>
        <taxon>Cytophagia</taxon>
        <taxon>Cytophagales</taxon>
        <taxon>Marivirgaceae</taxon>
        <taxon>Marivirga</taxon>
    </lineage>
</organism>
<keyword evidence="1" id="KW-0732">Signal</keyword>
<dbReference type="Proteomes" id="UP000642920">
    <property type="component" value="Unassembled WGS sequence"/>
</dbReference>
<accession>A0A937A9V9</accession>
<dbReference type="GO" id="GO:0004180">
    <property type="term" value="F:carboxypeptidase activity"/>
    <property type="evidence" value="ECO:0007669"/>
    <property type="project" value="UniProtKB-KW"/>
</dbReference>